<evidence type="ECO:0000256" key="6">
    <source>
        <dbReference type="SAM" id="Phobius"/>
    </source>
</evidence>
<sequence length="443" mass="47596">MLSNPVFISIVLMLVLCIFRCNVMLAILISAITAGLLGGIAPKDVIDPSFSQTLEYTISTFINGMSGNLETALSYILLGVLAAAISHTNLTTIFINKISNFITSKKMYFLVSLAIISCFSQNLIPVHIAFIPILIPPLLKVMNKMKIDRRAVACALTFGLQTPYVAIPLGFGLIFHNLIKKEMINNSIEVTLSNVSSIMWLAAIPMIIGLATALIVYRKPREYQTIEQNLEQNLDNLKMHLEEWGALAGIIVAFIIQLMYGSLPLGALLGIITMILTTSIKYKKMDETFNSGIHLMGFIAFVMLVAAGYGAILRETGGIGELVNAAATLAGGKITGAFLMLLIGLLITIGIGSSFGTIPIIAAIYCPLALELGFSVEATIFLIGVAAAIGDAGSPASDSTLGPTSGLNFDGQHNHIYDTCIPTFIFYNIPLIIFGTIFSAYIL</sequence>
<feature type="domain" description="Na+/H+ antiporter NhaC-like C-terminal" evidence="7">
    <location>
        <begin position="156"/>
        <end position="435"/>
    </location>
</feature>
<comment type="caution">
    <text evidence="9">The sequence shown here is derived from an EMBL/GenBank/DDBJ whole genome shotgun (WGS) entry which is preliminary data.</text>
</comment>
<dbReference type="GO" id="GO:0005886">
    <property type="term" value="C:plasma membrane"/>
    <property type="evidence" value="ECO:0007669"/>
    <property type="project" value="UniProtKB-SubCell"/>
</dbReference>
<feature type="transmembrane region" description="Helical" evidence="6">
    <location>
        <begin position="334"/>
        <end position="356"/>
    </location>
</feature>
<evidence type="ECO:0000256" key="5">
    <source>
        <dbReference type="ARBA" id="ARBA00023136"/>
    </source>
</evidence>
<feature type="domain" description="Putative Na+/H+ antiporter N-terminal" evidence="8">
    <location>
        <begin position="4"/>
        <end position="102"/>
    </location>
</feature>
<comment type="subcellular location">
    <subcellularLocation>
        <location evidence="1">Cell membrane</location>
        <topology evidence="1">Multi-pass membrane protein</topology>
    </subcellularLocation>
</comment>
<dbReference type="InterPro" id="IPR052576">
    <property type="entry name" value="AA_Transporter-Related"/>
</dbReference>
<dbReference type="AlphaFoldDB" id="A0A2P8R3I9"/>
<evidence type="ECO:0000256" key="2">
    <source>
        <dbReference type="ARBA" id="ARBA00022475"/>
    </source>
</evidence>
<evidence type="ECO:0000256" key="4">
    <source>
        <dbReference type="ARBA" id="ARBA00022989"/>
    </source>
</evidence>
<keyword evidence="4 6" id="KW-1133">Transmembrane helix</keyword>
<evidence type="ECO:0000256" key="3">
    <source>
        <dbReference type="ARBA" id="ARBA00022692"/>
    </source>
</evidence>
<feature type="transmembrane region" description="Helical" evidence="6">
    <location>
        <begin position="6"/>
        <end position="37"/>
    </location>
</feature>
<dbReference type="InterPro" id="IPR018461">
    <property type="entry name" value="Na/H_Antiport_NhaC-like_C"/>
</dbReference>
<feature type="transmembrane region" description="Helical" evidence="6">
    <location>
        <begin position="72"/>
        <end position="95"/>
    </location>
</feature>
<evidence type="ECO:0000313" key="9">
    <source>
        <dbReference type="EMBL" id="PSM53066.1"/>
    </source>
</evidence>
<dbReference type="PANTHER" id="PTHR37821:SF1">
    <property type="entry name" value="AMINO ACID TRANSPORTER YUIF-RELATED"/>
    <property type="match status" value="1"/>
</dbReference>
<feature type="transmembrane region" description="Helical" evidence="6">
    <location>
        <begin position="424"/>
        <end position="442"/>
    </location>
</feature>
<dbReference type="PANTHER" id="PTHR37821">
    <property type="entry name" value="AMINO ACID TRANSPORTER YUIF-RELATED"/>
    <property type="match status" value="1"/>
</dbReference>
<dbReference type="RefSeq" id="WP_106869479.1">
    <property type="nucleotide sequence ID" value="NZ_CP053841.1"/>
</dbReference>
<evidence type="ECO:0000259" key="7">
    <source>
        <dbReference type="Pfam" id="PF03553"/>
    </source>
</evidence>
<dbReference type="InterPro" id="IPR032813">
    <property type="entry name" value="Na_H_antiport_N"/>
</dbReference>
<dbReference type="Pfam" id="PF13726">
    <property type="entry name" value="Na_H_antiport_2"/>
    <property type="match status" value="1"/>
</dbReference>
<gene>
    <name evidence="9" type="ORF">CQ405_00500</name>
</gene>
<organism evidence="9 10">
    <name type="scientific">Campylobacter blaseri</name>
    <dbReference type="NCBI Taxonomy" id="2042961"/>
    <lineage>
        <taxon>Bacteria</taxon>
        <taxon>Pseudomonadati</taxon>
        <taxon>Campylobacterota</taxon>
        <taxon>Epsilonproteobacteria</taxon>
        <taxon>Campylobacterales</taxon>
        <taxon>Campylobacteraceae</taxon>
        <taxon>Campylobacter</taxon>
    </lineage>
</organism>
<keyword evidence="5 6" id="KW-0472">Membrane</keyword>
<feature type="transmembrane region" description="Helical" evidence="6">
    <location>
        <begin position="151"/>
        <end position="178"/>
    </location>
</feature>
<dbReference type="OrthoDB" id="9772446at2"/>
<feature type="transmembrane region" description="Helical" evidence="6">
    <location>
        <begin position="368"/>
        <end position="389"/>
    </location>
</feature>
<keyword evidence="2" id="KW-1003">Cell membrane</keyword>
<reference evidence="10" key="1">
    <citation type="submission" date="2017-10" db="EMBL/GenBank/DDBJ databases">
        <title>Campylobacter species from seals.</title>
        <authorList>
            <person name="Gilbert M.J."/>
            <person name="Zomer A.L."/>
            <person name="Timmerman A.J."/>
            <person name="Duim B."/>
            <person name="Wagenaar J.A."/>
        </authorList>
    </citation>
    <scope>NUCLEOTIDE SEQUENCE [LARGE SCALE GENOMIC DNA]</scope>
    <source>
        <strain evidence="10">17S00004-5</strain>
    </source>
</reference>
<name>A0A2P8R3I9_9BACT</name>
<protein>
    <submittedName>
        <fullName evidence="9">Sodium:proton antiporter</fullName>
    </submittedName>
</protein>
<evidence type="ECO:0000313" key="10">
    <source>
        <dbReference type="Proteomes" id="UP000240535"/>
    </source>
</evidence>
<feature type="transmembrane region" description="Helical" evidence="6">
    <location>
        <begin position="294"/>
        <end position="314"/>
    </location>
</feature>
<dbReference type="Pfam" id="PF03553">
    <property type="entry name" value="Na_H_antiporter"/>
    <property type="match status" value="1"/>
</dbReference>
<proteinExistence type="predicted"/>
<evidence type="ECO:0000256" key="1">
    <source>
        <dbReference type="ARBA" id="ARBA00004651"/>
    </source>
</evidence>
<keyword evidence="3 6" id="KW-0812">Transmembrane</keyword>
<feature type="transmembrane region" description="Helical" evidence="6">
    <location>
        <begin position="198"/>
        <end position="217"/>
    </location>
</feature>
<feature type="transmembrane region" description="Helical" evidence="6">
    <location>
        <begin position="107"/>
        <end position="139"/>
    </location>
</feature>
<accession>A0A2P8R3I9</accession>
<keyword evidence="10" id="KW-1185">Reference proteome</keyword>
<evidence type="ECO:0000259" key="8">
    <source>
        <dbReference type="Pfam" id="PF13726"/>
    </source>
</evidence>
<dbReference type="EMBL" id="PDHH01000001">
    <property type="protein sequence ID" value="PSM53066.1"/>
    <property type="molecule type" value="Genomic_DNA"/>
</dbReference>
<dbReference type="Proteomes" id="UP000240535">
    <property type="component" value="Unassembled WGS sequence"/>
</dbReference>